<evidence type="ECO:0000256" key="4">
    <source>
        <dbReference type="ARBA" id="ARBA00023004"/>
    </source>
</evidence>
<evidence type="ECO:0000256" key="5">
    <source>
        <dbReference type="ARBA" id="ARBA00023014"/>
    </source>
</evidence>
<dbReference type="Gene3D" id="3.40.50.300">
    <property type="entry name" value="P-loop containing nucleotide triphosphate hydrolases"/>
    <property type="match status" value="1"/>
</dbReference>
<evidence type="ECO:0000313" key="9">
    <source>
        <dbReference type="Proteomes" id="UP000764045"/>
    </source>
</evidence>
<dbReference type="InterPro" id="IPR019591">
    <property type="entry name" value="Mrp/NBP35_ATP-bd"/>
</dbReference>
<dbReference type="Pfam" id="PF01883">
    <property type="entry name" value="FeS_assembly_P"/>
    <property type="match status" value="1"/>
</dbReference>
<name>A0A938WMJ1_9BACT</name>
<dbReference type="GO" id="GO:0046872">
    <property type="term" value="F:metal ion binding"/>
    <property type="evidence" value="ECO:0007669"/>
    <property type="project" value="UniProtKB-KW"/>
</dbReference>
<dbReference type="HAMAP" id="MF_02040">
    <property type="entry name" value="Mrp_NBP35"/>
    <property type="match status" value="1"/>
</dbReference>
<keyword evidence="6" id="KW-0378">Hydrolase</keyword>
<evidence type="ECO:0000259" key="7">
    <source>
        <dbReference type="Pfam" id="PF01883"/>
    </source>
</evidence>
<dbReference type="GO" id="GO:0140663">
    <property type="term" value="F:ATP-dependent FeS chaperone activity"/>
    <property type="evidence" value="ECO:0007669"/>
    <property type="project" value="InterPro"/>
</dbReference>
<feature type="domain" description="MIP18 family-like" evidence="7">
    <location>
        <begin position="8"/>
        <end position="77"/>
    </location>
</feature>
<evidence type="ECO:0000256" key="1">
    <source>
        <dbReference type="ARBA" id="ARBA00022723"/>
    </source>
</evidence>
<comment type="function">
    <text evidence="6">Binds and transfers iron-sulfur (Fe-S) clusters to target apoproteins. Can hydrolyze ATP.</text>
</comment>
<keyword evidence="4 6" id="KW-0408">Iron</keyword>
<evidence type="ECO:0000256" key="2">
    <source>
        <dbReference type="ARBA" id="ARBA00022741"/>
    </source>
</evidence>
<dbReference type="InterPro" id="IPR034904">
    <property type="entry name" value="FSCA_dom_sf"/>
</dbReference>
<organism evidence="8 9">
    <name type="scientific">Marseilla massiliensis</name>
    <dbReference type="NCBI Taxonomy" id="1841864"/>
    <lineage>
        <taxon>Bacteria</taxon>
        <taxon>Pseudomonadati</taxon>
        <taxon>Bacteroidota</taxon>
        <taxon>Bacteroidia</taxon>
        <taxon>Bacteroidales</taxon>
        <taxon>Prevotellaceae</taxon>
        <taxon>Marseilla</taxon>
    </lineage>
</organism>
<dbReference type="Proteomes" id="UP000764045">
    <property type="component" value="Unassembled WGS sequence"/>
</dbReference>
<sequence length="366" mass="39546">MTLYPKLILDALATVTYAGTKKNLVESDMVADNIRIDGMSVSFSLIFPRDTDPFLKSTVKAAEAAIHYHVGKDVQVSITTEFRSKPRPEVGKLLPQVKNIIAVSSGKGGVGKSTVAANLAIALARLGYKVGLLDADIFGPSMPKMFNVEDARPYAVEKDGRQLIEPIEKYGVKLLSIGFFVNPDTATLWRGGMASNALKQLIADADWGELDYFILDTPPGTSDIHLTLLQTLAITGAVIVSTPQNVALADARKGIDMYKNDKVNVPILGLVENMAWFTPAELPENKYYIFGHEGCKALAKEMDLPLLAQIPLVQSICESGDAGQPAACNSETITGLAFINLAQAVVTVTNRRNKEQAPTKIVEVNN</sequence>
<dbReference type="GO" id="GO:0051539">
    <property type="term" value="F:4 iron, 4 sulfur cluster binding"/>
    <property type="evidence" value="ECO:0007669"/>
    <property type="project" value="TreeGrafter"/>
</dbReference>
<dbReference type="GO" id="GO:0016226">
    <property type="term" value="P:iron-sulfur cluster assembly"/>
    <property type="evidence" value="ECO:0007669"/>
    <property type="project" value="InterPro"/>
</dbReference>
<protein>
    <recommendedName>
        <fullName evidence="6">Iron-sulfur cluster carrier protein</fullName>
    </recommendedName>
</protein>
<dbReference type="FunFam" id="3.40.50.300:FF:001119">
    <property type="entry name" value="Iron-sulfur cluster carrier protein"/>
    <property type="match status" value="1"/>
</dbReference>
<dbReference type="PANTHER" id="PTHR42961">
    <property type="entry name" value="IRON-SULFUR PROTEIN NUBPL"/>
    <property type="match status" value="1"/>
</dbReference>
<evidence type="ECO:0000256" key="3">
    <source>
        <dbReference type="ARBA" id="ARBA00022840"/>
    </source>
</evidence>
<dbReference type="EMBL" id="JACJJL010000009">
    <property type="protein sequence ID" value="MBM6661521.1"/>
    <property type="molecule type" value="Genomic_DNA"/>
</dbReference>
<keyword evidence="2 6" id="KW-0547">Nucleotide-binding</keyword>
<dbReference type="PANTHER" id="PTHR42961:SF2">
    <property type="entry name" value="IRON-SULFUR PROTEIN NUBPL"/>
    <property type="match status" value="1"/>
</dbReference>
<dbReference type="InterPro" id="IPR002744">
    <property type="entry name" value="MIP18-like"/>
</dbReference>
<accession>A0A938WMJ1</accession>
<dbReference type="RefSeq" id="WP_205109098.1">
    <property type="nucleotide sequence ID" value="NZ_CAWUJD010000001.1"/>
</dbReference>
<dbReference type="SUPFAM" id="SSF52540">
    <property type="entry name" value="P-loop containing nucleoside triphosphate hydrolases"/>
    <property type="match status" value="1"/>
</dbReference>
<gene>
    <name evidence="8" type="ORF">H6B30_07100</name>
</gene>
<keyword evidence="9" id="KW-1185">Reference proteome</keyword>
<dbReference type="AlphaFoldDB" id="A0A938WMJ1"/>
<comment type="subunit">
    <text evidence="6">Homodimer.</text>
</comment>
<dbReference type="InterPro" id="IPR044304">
    <property type="entry name" value="NUBPL-like"/>
</dbReference>
<dbReference type="InterPro" id="IPR033756">
    <property type="entry name" value="YlxH/NBP35"/>
</dbReference>
<comment type="similarity">
    <text evidence="6">Belongs to the Mrp/NBP35 ATP-binding proteins family.</text>
</comment>
<keyword evidence="5 6" id="KW-0411">Iron-sulfur</keyword>
<evidence type="ECO:0000256" key="6">
    <source>
        <dbReference type="HAMAP-Rule" id="MF_02040"/>
    </source>
</evidence>
<keyword evidence="1 6" id="KW-0479">Metal-binding</keyword>
<dbReference type="InterPro" id="IPR027417">
    <property type="entry name" value="P-loop_NTPase"/>
</dbReference>
<reference evidence="8 9" key="1">
    <citation type="journal article" date="2021" name="Sci. Rep.">
        <title>The distribution of antibiotic resistance genes in chicken gut microbiota commensals.</title>
        <authorList>
            <person name="Juricova H."/>
            <person name="Matiasovicova J."/>
            <person name="Kubasova T."/>
            <person name="Cejkova D."/>
            <person name="Rychlik I."/>
        </authorList>
    </citation>
    <scope>NUCLEOTIDE SEQUENCE [LARGE SCALE GENOMIC DNA]</scope>
    <source>
        <strain evidence="8 9">An819</strain>
    </source>
</reference>
<dbReference type="CDD" id="cd02037">
    <property type="entry name" value="Mrp_NBP35"/>
    <property type="match status" value="1"/>
</dbReference>
<dbReference type="GO" id="GO:0016887">
    <property type="term" value="F:ATP hydrolysis activity"/>
    <property type="evidence" value="ECO:0007669"/>
    <property type="project" value="UniProtKB-UniRule"/>
</dbReference>
<evidence type="ECO:0000313" key="8">
    <source>
        <dbReference type="EMBL" id="MBM6661521.1"/>
    </source>
</evidence>
<dbReference type="Pfam" id="PF10609">
    <property type="entry name" value="ParA"/>
    <property type="match status" value="1"/>
</dbReference>
<dbReference type="SUPFAM" id="SSF117916">
    <property type="entry name" value="Fe-S cluster assembly (FSCA) domain-like"/>
    <property type="match status" value="1"/>
</dbReference>
<feature type="binding site" evidence="6">
    <location>
        <begin position="106"/>
        <end position="113"/>
    </location>
    <ligand>
        <name>ATP</name>
        <dbReference type="ChEBI" id="CHEBI:30616"/>
    </ligand>
</feature>
<keyword evidence="3 6" id="KW-0067">ATP-binding</keyword>
<proteinExistence type="inferred from homology"/>
<comment type="caution">
    <text evidence="8">The sequence shown here is derived from an EMBL/GenBank/DDBJ whole genome shotgun (WGS) entry which is preliminary data.</text>
</comment>
<dbReference type="GO" id="GO:0005524">
    <property type="term" value="F:ATP binding"/>
    <property type="evidence" value="ECO:0007669"/>
    <property type="project" value="UniProtKB-UniRule"/>
</dbReference>